<dbReference type="Proteomes" id="UP000812440">
    <property type="component" value="Unassembled WGS sequence"/>
</dbReference>
<comment type="pathway">
    <text evidence="1">Protein modification; protein ubiquitination.</text>
</comment>
<dbReference type="AlphaFoldDB" id="A0A8T2IH42"/>
<sequence length="130" mass="14584">MDGESWGLSYKGTLWHSGTSQKYTEPFYNEGTVIGVHLNLEDGTLMFYRDNQSLGLAFTGLHMVQCPLYPMVSSTAPGTELALGLQLSTLPSLQERCLNILTHSLAHKDLVDFLPLPTALRWKLKNWKET</sequence>
<dbReference type="SUPFAM" id="SSF49899">
    <property type="entry name" value="Concanavalin A-like lectins/glucanases"/>
    <property type="match status" value="1"/>
</dbReference>
<evidence type="ECO:0000259" key="3">
    <source>
        <dbReference type="PROSITE" id="PS50188"/>
    </source>
</evidence>
<comment type="similarity">
    <text evidence="2">Belongs to the SPSB family.</text>
</comment>
<dbReference type="InterPro" id="IPR003877">
    <property type="entry name" value="SPRY_dom"/>
</dbReference>
<reference evidence="5" key="1">
    <citation type="thesis" date="2020" institute="ProQuest LLC" country="789 East Eisenhower Parkway, Ann Arbor, MI, USA">
        <title>Comparative Genomics and Chromosome Evolution.</title>
        <authorList>
            <person name="Mudd A.B."/>
        </authorList>
    </citation>
    <scope>NUCLEOTIDE SEQUENCE</scope>
    <source>
        <strain evidence="5">Female2</strain>
        <tissue evidence="5">Blood</tissue>
    </source>
</reference>
<dbReference type="InterPro" id="IPR013320">
    <property type="entry name" value="ConA-like_dom_sf"/>
</dbReference>
<dbReference type="PROSITE" id="PS50188">
    <property type="entry name" value="B302_SPRY"/>
    <property type="match status" value="1"/>
</dbReference>
<evidence type="ECO:0008006" key="7">
    <source>
        <dbReference type="Google" id="ProtNLM"/>
    </source>
</evidence>
<dbReference type="OrthoDB" id="5951542at2759"/>
<organism evidence="5 6">
    <name type="scientific">Hymenochirus boettgeri</name>
    <name type="common">Congo dwarf clawed frog</name>
    <dbReference type="NCBI Taxonomy" id="247094"/>
    <lineage>
        <taxon>Eukaryota</taxon>
        <taxon>Metazoa</taxon>
        <taxon>Chordata</taxon>
        <taxon>Craniata</taxon>
        <taxon>Vertebrata</taxon>
        <taxon>Euteleostomi</taxon>
        <taxon>Amphibia</taxon>
        <taxon>Batrachia</taxon>
        <taxon>Anura</taxon>
        <taxon>Pipoidea</taxon>
        <taxon>Pipidae</taxon>
        <taxon>Pipinae</taxon>
        <taxon>Hymenochirus</taxon>
    </lineage>
</organism>
<evidence type="ECO:0000256" key="1">
    <source>
        <dbReference type="ARBA" id="ARBA00004906"/>
    </source>
</evidence>
<dbReference type="Pfam" id="PF00622">
    <property type="entry name" value="SPRY"/>
    <property type="match status" value="1"/>
</dbReference>
<dbReference type="GO" id="GO:0016567">
    <property type="term" value="P:protein ubiquitination"/>
    <property type="evidence" value="ECO:0007669"/>
    <property type="project" value="UniProtKB-ARBA"/>
</dbReference>
<dbReference type="PANTHER" id="PTHR12245:SF16">
    <property type="entry name" value="SPRY DOMAIN-CONTAINING SOCS BOX PROTEIN 3-LIKE"/>
    <property type="match status" value="1"/>
</dbReference>
<name>A0A8T2IH42_9PIPI</name>
<dbReference type="InterPro" id="IPR043136">
    <property type="entry name" value="B30.2/SPRY_sf"/>
</dbReference>
<evidence type="ECO:0000256" key="2">
    <source>
        <dbReference type="ARBA" id="ARBA00010910"/>
    </source>
</evidence>
<feature type="domain" description="B30.2/SPRY" evidence="3">
    <location>
        <begin position="1"/>
        <end position="90"/>
    </location>
</feature>
<dbReference type="EMBL" id="JAACNH010000455">
    <property type="protein sequence ID" value="KAG8430967.1"/>
    <property type="molecule type" value="Genomic_DNA"/>
</dbReference>
<accession>A0A8T2IH42</accession>
<evidence type="ECO:0000313" key="5">
    <source>
        <dbReference type="EMBL" id="KAG8430967.1"/>
    </source>
</evidence>
<feature type="domain" description="SOCS box" evidence="4">
    <location>
        <begin position="80"/>
        <end position="130"/>
    </location>
</feature>
<proteinExistence type="inferred from homology"/>
<dbReference type="GO" id="GO:0043161">
    <property type="term" value="P:proteasome-mediated ubiquitin-dependent protein catabolic process"/>
    <property type="evidence" value="ECO:0007669"/>
    <property type="project" value="TreeGrafter"/>
</dbReference>
<evidence type="ECO:0000313" key="6">
    <source>
        <dbReference type="Proteomes" id="UP000812440"/>
    </source>
</evidence>
<dbReference type="PROSITE" id="PS50225">
    <property type="entry name" value="SOCS"/>
    <property type="match status" value="1"/>
</dbReference>
<gene>
    <name evidence="5" type="ORF">GDO86_019640</name>
</gene>
<dbReference type="PANTHER" id="PTHR12245">
    <property type="entry name" value="SPRY DOMAIN CONTAINING SOCS BOX PROTEIN"/>
    <property type="match status" value="1"/>
</dbReference>
<comment type="caution">
    <text evidence="5">The sequence shown here is derived from an EMBL/GenBank/DDBJ whole genome shotgun (WGS) entry which is preliminary data.</text>
</comment>
<dbReference type="Gene3D" id="2.60.120.920">
    <property type="match status" value="1"/>
</dbReference>
<dbReference type="InterPro" id="IPR050672">
    <property type="entry name" value="FBXO45-Fsn/SPSB_families"/>
</dbReference>
<dbReference type="InterPro" id="IPR001870">
    <property type="entry name" value="B30.2/SPRY"/>
</dbReference>
<protein>
    <recommendedName>
        <fullName evidence="7">SPRY domain-containing SOCS box protein 3</fullName>
    </recommendedName>
</protein>
<dbReference type="InterPro" id="IPR001496">
    <property type="entry name" value="SOCS_box"/>
</dbReference>
<dbReference type="GO" id="GO:0019005">
    <property type="term" value="C:SCF ubiquitin ligase complex"/>
    <property type="evidence" value="ECO:0007669"/>
    <property type="project" value="TreeGrafter"/>
</dbReference>
<evidence type="ECO:0000259" key="4">
    <source>
        <dbReference type="PROSITE" id="PS50225"/>
    </source>
</evidence>
<keyword evidence="6" id="KW-1185">Reference proteome</keyword>